<dbReference type="AlphaFoldDB" id="A0A5D2TWH1"/>
<name>A0A5D2TWH1_GOSMU</name>
<protein>
    <submittedName>
        <fullName evidence="1">Uncharacterized protein</fullName>
    </submittedName>
</protein>
<dbReference type="Proteomes" id="UP000323597">
    <property type="component" value="Chromosome D08"/>
</dbReference>
<gene>
    <name evidence="1" type="ORF">E1A91_D08G097100v1</name>
</gene>
<proteinExistence type="predicted"/>
<keyword evidence="2" id="KW-1185">Reference proteome</keyword>
<accession>A0A5D2TWH1</accession>
<sequence length="44" mass="5097">MLCVTTSIIYPKSSPNFTATLSARLSGQIRKQVDYYYVKQPQWL</sequence>
<evidence type="ECO:0000313" key="1">
    <source>
        <dbReference type="EMBL" id="TYI68564.1"/>
    </source>
</evidence>
<reference evidence="1 2" key="1">
    <citation type="submission" date="2019-07" db="EMBL/GenBank/DDBJ databases">
        <title>WGS assembly of Gossypium mustelinum.</title>
        <authorList>
            <person name="Chen Z.J."/>
            <person name="Sreedasyam A."/>
            <person name="Ando A."/>
            <person name="Song Q."/>
            <person name="De L."/>
            <person name="Hulse-Kemp A."/>
            <person name="Ding M."/>
            <person name="Ye W."/>
            <person name="Kirkbride R."/>
            <person name="Jenkins J."/>
            <person name="Plott C."/>
            <person name="Lovell J."/>
            <person name="Lin Y.-M."/>
            <person name="Vaughn R."/>
            <person name="Liu B."/>
            <person name="Li W."/>
            <person name="Simpson S."/>
            <person name="Scheffler B."/>
            <person name="Saski C."/>
            <person name="Grover C."/>
            <person name="Hu G."/>
            <person name="Conover J."/>
            <person name="Carlson J."/>
            <person name="Shu S."/>
            <person name="Boston L."/>
            <person name="Williams M."/>
            <person name="Peterson D."/>
            <person name="Mcgee K."/>
            <person name="Jones D."/>
            <person name="Wendel J."/>
            <person name="Stelly D."/>
            <person name="Grimwood J."/>
            <person name="Schmutz J."/>
        </authorList>
    </citation>
    <scope>NUCLEOTIDE SEQUENCE [LARGE SCALE GENOMIC DNA]</scope>
    <source>
        <strain evidence="1">1408120.09</strain>
    </source>
</reference>
<evidence type="ECO:0000313" key="2">
    <source>
        <dbReference type="Proteomes" id="UP000323597"/>
    </source>
</evidence>
<organism evidence="1 2">
    <name type="scientific">Gossypium mustelinum</name>
    <name type="common">Cotton</name>
    <name type="synonym">Gossypium caicoense</name>
    <dbReference type="NCBI Taxonomy" id="34275"/>
    <lineage>
        <taxon>Eukaryota</taxon>
        <taxon>Viridiplantae</taxon>
        <taxon>Streptophyta</taxon>
        <taxon>Embryophyta</taxon>
        <taxon>Tracheophyta</taxon>
        <taxon>Spermatophyta</taxon>
        <taxon>Magnoliopsida</taxon>
        <taxon>eudicotyledons</taxon>
        <taxon>Gunneridae</taxon>
        <taxon>Pentapetalae</taxon>
        <taxon>rosids</taxon>
        <taxon>malvids</taxon>
        <taxon>Malvales</taxon>
        <taxon>Malvaceae</taxon>
        <taxon>Malvoideae</taxon>
        <taxon>Gossypium</taxon>
    </lineage>
</organism>
<dbReference type="EMBL" id="CM017656">
    <property type="protein sequence ID" value="TYI68564.1"/>
    <property type="molecule type" value="Genomic_DNA"/>
</dbReference>